<dbReference type="SUPFAM" id="SSF51735">
    <property type="entry name" value="NAD(P)-binding Rossmann-fold domains"/>
    <property type="match status" value="2"/>
</dbReference>
<keyword evidence="1" id="KW-0560">Oxidoreductase</keyword>
<feature type="domain" description="D-isomer specific 2-hydroxyacid dehydrogenase catalytic" evidence="3">
    <location>
        <begin position="380"/>
        <end position="688"/>
    </location>
</feature>
<comment type="caution">
    <text evidence="6">The sequence shown here is derived from an EMBL/GenBank/DDBJ whole genome shotgun (WGS) entry which is preliminary data.</text>
</comment>
<dbReference type="InterPro" id="IPR006139">
    <property type="entry name" value="D-isomer_2_OHA_DH_cat_dom"/>
</dbReference>
<dbReference type="Proteomes" id="UP000319859">
    <property type="component" value="Unassembled WGS sequence"/>
</dbReference>
<dbReference type="Pfam" id="PF02826">
    <property type="entry name" value="2-Hacid_dh_C"/>
    <property type="match status" value="1"/>
</dbReference>
<evidence type="ECO:0000256" key="1">
    <source>
        <dbReference type="ARBA" id="ARBA00023002"/>
    </source>
</evidence>
<dbReference type="AlphaFoldDB" id="A0A560F1I2"/>
<reference evidence="6 7" key="1">
    <citation type="submission" date="2019-06" db="EMBL/GenBank/DDBJ databases">
        <title>Genomic Encyclopedia of Type Strains, Phase IV (KMG-V): Genome sequencing to study the core and pangenomes of soil and plant-associated prokaryotes.</title>
        <authorList>
            <person name="Whitman W."/>
        </authorList>
    </citation>
    <scope>NUCLEOTIDE SEQUENCE [LARGE SCALE GENOMIC DNA]</scope>
    <source>
        <strain evidence="6 7">BR 11880</strain>
    </source>
</reference>
<dbReference type="GO" id="GO:0005829">
    <property type="term" value="C:cytosol"/>
    <property type="evidence" value="ECO:0007669"/>
    <property type="project" value="TreeGrafter"/>
</dbReference>
<evidence type="ECO:0000313" key="6">
    <source>
        <dbReference type="EMBL" id="TWB15490.1"/>
    </source>
</evidence>
<dbReference type="InterPro" id="IPR036291">
    <property type="entry name" value="NAD(P)-bd_dom_sf"/>
</dbReference>
<keyword evidence="2" id="KW-0520">NAD</keyword>
<evidence type="ECO:0000256" key="2">
    <source>
        <dbReference type="ARBA" id="ARBA00023027"/>
    </source>
</evidence>
<dbReference type="PANTHER" id="PTHR10996:SF178">
    <property type="entry name" value="2-HYDROXYACID DEHYDROGENASE YGL185C-RELATED"/>
    <property type="match status" value="1"/>
</dbReference>
<dbReference type="SUPFAM" id="SSF52283">
    <property type="entry name" value="Formate/glycerate dehydrogenase catalytic domain-like"/>
    <property type="match status" value="1"/>
</dbReference>
<dbReference type="InterPro" id="IPR006140">
    <property type="entry name" value="D-isomer_DH_NAD-bd"/>
</dbReference>
<protein>
    <submittedName>
        <fullName evidence="6">Phosphoglycerate dehydrogenase-like enzyme</fullName>
    </submittedName>
</protein>
<dbReference type="Pfam" id="PF01408">
    <property type="entry name" value="GFO_IDH_MocA"/>
    <property type="match status" value="1"/>
</dbReference>
<evidence type="ECO:0000259" key="4">
    <source>
        <dbReference type="Pfam" id="PF01408"/>
    </source>
</evidence>
<dbReference type="Pfam" id="PF00389">
    <property type="entry name" value="2-Hacid_dh"/>
    <property type="match status" value="1"/>
</dbReference>
<name>A0A560F1I2_9PROT</name>
<sequence length="701" mass="73083">MGHRNYIFHRVGNKRALPSVFKVMSSAIPIPPLRVLVIGAGPMATQVHLPVLAGLRDRGLVDLALVCDLDRRRAAAAAATFGFGASTGDAGAALARDDIDAVHIYASAKLHYEYGMRALSQGKHLFVEKPVAPGAAQAQAMADLARARGLVAAGGHNRRFYPSLRATRARAGLAGWRQAEAVFHKPLAGQPPGFGATSWLGANGIHALDALLWMMGGPPDHLAAHASDETFSALMRWPGGAQAAFLCDNAAGCRREDYAFHAAGESCAVTETALTVQTDGQSLTTAFPGGMTSFALEHDAFLDAVRTGREPPHSLAALAPSLHLCDLIERGHIGAVPPILAAAATAPAPAERTILVDGHWGAALSPLLAGYRLTTPDDVTDTRPDVVAALLGRGSPPLAPDLLDRLPNLAVVGVAGLAVARFGADALLARGVALVNASDAHAESVAEFALGLAILGRRRAFQGDAVMRAGGWGVVPPPPGLRGLARRLKPTLTRLGLLPLAQKMKARLAGGGGRPPQARDLADATVGLVGWGANAHAFARRLTACGARVLVWSENAGGAAIRQAGAQPTALDQVLAADIVSLHRGLTPATRHTLGAAELARLRPGAVLINVARGGLIEPTALLDRLRRGDVFACLDTYEEEPLPPRHPLRRLRNVFLTPHIAGGSADMQAQAADEVVAKVARLLDGGATDILTPARLRSMT</sequence>
<gene>
    <name evidence="6" type="ORF">FBZ89_11483</name>
</gene>
<organism evidence="6 7">
    <name type="scientific">Nitrospirillum amazonense</name>
    <dbReference type="NCBI Taxonomy" id="28077"/>
    <lineage>
        <taxon>Bacteria</taxon>
        <taxon>Pseudomonadati</taxon>
        <taxon>Pseudomonadota</taxon>
        <taxon>Alphaproteobacteria</taxon>
        <taxon>Rhodospirillales</taxon>
        <taxon>Azospirillaceae</taxon>
        <taxon>Nitrospirillum</taxon>
    </lineage>
</organism>
<feature type="domain" description="Gfo/Idh/MocA-like oxidoreductase N-terminal" evidence="4">
    <location>
        <begin position="33"/>
        <end position="153"/>
    </location>
</feature>
<dbReference type="GO" id="GO:0030267">
    <property type="term" value="F:glyoxylate reductase (NADPH) activity"/>
    <property type="evidence" value="ECO:0007669"/>
    <property type="project" value="TreeGrafter"/>
</dbReference>
<feature type="domain" description="D-isomer specific 2-hydroxyacid dehydrogenase NAD-binding" evidence="5">
    <location>
        <begin position="514"/>
        <end position="662"/>
    </location>
</feature>
<dbReference type="SUPFAM" id="SSF55347">
    <property type="entry name" value="Glyceraldehyde-3-phosphate dehydrogenase-like, C-terminal domain"/>
    <property type="match status" value="1"/>
</dbReference>
<dbReference type="PANTHER" id="PTHR10996">
    <property type="entry name" value="2-HYDROXYACID DEHYDROGENASE-RELATED"/>
    <property type="match status" value="1"/>
</dbReference>
<dbReference type="PROSITE" id="PS00671">
    <property type="entry name" value="D_2_HYDROXYACID_DH_3"/>
    <property type="match status" value="1"/>
</dbReference>
<dbReference type="InterPro" id="IPR029753">
    <property type="entry name" value="D-isomer_DH_CS"/>
</dbReference>
<dbReference type="EMBL" id="VITN01000014">
    <property type="protein sequence ID" value="TWB15490.1"/>
    <property type="molecule type" value="Genomic_DNA"/>
</dbReference>
<dbReference type="Gene3D" id="3.40.50.720">
    <property type="entry name" value="NAD(P)-binding Rossmann-like Domain"/>
    <property type="match status" value="5"/>
</dbReference>
<evidence type="ECO:0000259" key="5">
    <source>
        <dbReference type="Pfam" id="PF02826"/>
    </source>
</evidence>
<dbReference type="InterPro" id="IPR050223">
    <property type="entry name" value="D-isomer_2-hydroxyacid_DH"/>
</dbReference>
<dbReference type="Gene3D" id="3.30.360.10">
    <property type="entry name" value="Dihydrodipicolinate Reductase, domain 2"/>
    <property type="match status" value="1"/>
</dbReference>
<dbReference type="OrthoDB" id="9793626at2"/>
<proteinExistence type="predicted"/>
<accession>A0A560F1I2</accession>
<dbReference type="GO" id="GO:0016618">
    <property type="term" value="F:hydroxypyruvate reductase [NAD(P)H] activity"/>
    <property type="evidence" value="ECO:0007669"/>
    <property type="project" value="TreeGrafter"/>
</dbReference>
<evidence type="ECO:0000313" key="7">
    <source>
        <dbReference type="Proteomes" id="UP000319859"/>
    </source>
</evidence>
<dbReference type="GO" id="GO:0051287">
    <property type="term" value="F:NAD binding"/>
    <property type="evidence" value="ECO:0007669"/>
    <property type="project" value="InterPro"/>
</dbReference>
<dbReference type="InterPro" id="IPR000683">
    <property type="entry name" value="Gfo/Idh/MocA-like_OxRdtase_N"/>
</dbReference>
<evidence type="ECO:0000259" key="3">
    <source>
        <dbReference type="Pfam" id="PF00389"/>
    </source>
</evidence>